<dbReference type="OrthoDB" id="2921803at2759"/>
<feature type="region of interest" description="Disordered" evidence="1">
    <location>
        <begin position="68"/>
        <end position="103"/>
    </location>
</feature>
<feature type="compositionally biased region" description="Basic and acidic residues" evidence="1">
    <location>
        <begin position="80"/>
        <end position="100"/>
    </location>
</feature>
<reference evidence="2 3" key="1">
    <citation type="submission" date="2014-04" db="EMBL/GenBank/DDBJ databases">
        <title>Evolutionary Origins and Diversification of the Mycorrhizal Mutualists.</title>
        <authorList>
            <consortium name="DOE Joint Genome Institute"/>
            <consortium name="Mycorrhizal Genomics Consortium"/>
            <person name="Kohler A."/>
            <person name="Kuo A."/>
            <person name="Nagy L.G."/>
            <person name="Floudas D."/>
            <person name="Copeland A."/>
            <person name="Barry K.W."/>
            <person name="Cichocki N."/>
            <person name="Veneault-Fourrey C."/>
            <person name="LaButti K."/>
            <person name="Lindquist E.A."/>
            <person name="Lipzen A."/>
            <person name="Lundell T."/>
            <person name="Morin E."/>
            <person name="Murat C."/>
            <person name="Riley R."/>
            <person name="Ohm R."/>
            <person name="Sun H."/>
            <person name="Tunlid A."/>
            <person name="Henrissat B."/>
            <person name="Grigoriev I.V."/>
            <person name="Hibbett D.S."/>
            <person name="Martin F."/>
        </authorList>
    </citation>
    <scope>NUCLEOTIDE SEQUENCE [LARGE SCALE GENOMIC DNA]</scope>
    <source>
        <strain evidence="2 3">FD-317 M1</strain>
    </source>
</reference>
<dbReference type="Proteomes" id="UP000053593">
    <property type="component" value="Unassembled WGS sequence"/>
</dbReference>
<proteinExistence type="predicted"/>
<evidence type="ECO:0000313" key="3">
    <source>
        <dbReference type="Proteomes" id="UP000053593"/>
    </source>
</evidence>
<sequence length="417" mass="45985">MNPSPYPPCVTRPSACSPVLPPELCDYILDHCYDDKATLCAGSLVSRSFNATCRYHIFSKNIDISNAPGARKSPRSSGKTPEEKESLVNKDHGAEEEAKTKSAINPKSSAGSFVRMVLTPSSTLAPFLQELSLVLRPATLSSWATIVRGKDVSASAWLDELLALLPATSAAATSVETKHNPFHLRTLRIFRHGVDLSPFALTALQQNFSSITTLAFFETTLQKRSLKKDIEWVCGFENLEDLLFYGHHRGERKIDATGGHGGEGMTIAEVDAGMPWGWSPPGHSFDLNDAVNIEGETTIRLPQRIRRLRLDLPGPALEAVMQWLLAHAPPSLKDKDGQERQGCVFSTGRKFPSVSALHIFRVMEDEAPMLRAYLRACKDTLEDLMLFLYQRTTTRGKHLIPGLSCAILTMSGANRRL</sequence>
<evidence type="ECO:0000313" key="2">
    <source>
        <dbReference type="EMBL" id="KIK63117.1"/>
    </source>
</evidence>
<dbReference type="EMBL" id="KN834765">
    <property type="protein sequence ID" value="KIK63117.1"/>
    <property type="molecule type" value="Genomic_DNA"/>
</dbReference>
<accession>A0A0D0CUD1</accession>
<dbReference type="HOGENOM" id="CLU_658976_0_0_1"/>
<gene>
    <name evidence="2" type="ORF">GYMLUDRAFT_57858</name>
</gene>
<keyword evidence="3" id="KW-1185">Reference proteome</keyword>
<organism evidence="2 3">
    <name type="scientific">Collybiopsis luxurians FD-317 M1</name>
    <dbReference type="NCBI Taxonomy" id="944289"/>
    <lineage>
        <taxon>Eukaryota</taxon>
        <taxon>Fungi</taxon>
        <taxon>Dikarya</taxon>
        <taxon>Basidiomycota</taxon>
        <taxon>Agaricomycotina</taxon>
        <taxon>Agaricomycetes</taxon>
        <taxon>Agaricomycetidae</taxon>
        <taxon>Agaricales</taxon>
        <taxon>Marasmiineae</taxon>
        <taxon>Omphalotaceae</taxon>
        <taxon>Collybiopsis</taxon>
        <taxon>Collybiopsis luxurians</taxon>
    </lineage>
</organism>
<dbReference type="AlphaFoldDB" id="A0A0D0CUD1"/>
<evidence type="ECO:0000256" key="1">
    <source>
        <dbReference type="SAM" id="MobiDB-lite"/>
    </source>
</evidence>
<protein>
    <submittedName>
        <fullName evidence="2">Uncharacterized protein</fullName>
    </submittedName>
</protein>
<name>A0A0D0CUD1_9AGAR</name>